<name>A0ABR1IUI1_9AGAR</name>
<evidence type="ECO:0000313" key="1">
    <source>
        <dbReference type="EMBL" id="KAK7439332.1"/>
    </source>
</evidence>
<dbReference type="PANTHER" id="PTHR38926">
    <property type="entry name" value="F-BOX DOMAIN CONTAINING PROTEIN, EXPRESSED"/>
    <property type="match status" value="1"/>
</dbReference>
<dbReference type="Gene3D" id="3.80.10.10">
    <property type="entry name" value="Ribonuclease Inhibitor"/>
    <property type="match status" value="1"/>
</dbReference>
<proteinExistence type="predicted"/>
<comment type="caution">
    <text evidence="1">The sequence shown here is derived from an EMBL/GenBank/DDBJ whole genome shotgun (WGS) entry which is preliminary data.</text>
</comment>
<dbReference type="InterPro" id="IPR032675">
    <property type="entry name" value="LRR_dom_sf"/>
</dbReference>
<organism evidence="1 2">
    <name type="scientific">Marasmiellus scandens</name>
    <dbReference type="NCBI Taxonomy" id="2682957"/>
    <lineage>
        <taxon>Eukaryota</taxon>
        <taxon>Fungi</taxon>
        <taxon>Dikarya</taxon>
        <taxon>Basidiomycota</taxon>
        <taxon>Agaricomycotina</taxon>
        <taxon>Agaricomycetes</taxon>
        <taxon>Agaricomycetidae</taxon>
        <taxon>Agaricales</taxon>
        <taxon>Marasmiineae</taxon>
        <taxon>Omphalotaceae</taxon>
        <taxon>Marasmiellus</taxon>
    </lineage>
</organism>
<dbReference type="SUPFAM" id="SSF52047">
    <property type="entry name" value="RNI-like"/>
    <property type="match status" value="1"/>
</dbReference>
<keyword evidence="2" id="KW-1185">Reference proteome</keyword>
<dbReference type="PANTHER" id="PTHR38926:SF5">
    <property type="entry name" value="F-BOX AND LEUCINE-RICH REPEAT PROTEIN 6"/>
    <property type="match status" value="1"/>
</dbReference>
<protein>
    <recommendedName>
        <fullName evidence="3">F-box domain-containing protein</fullName>
    </recommendedName>
</protein>
<dbReference type="Proteomes" id="UP001498398">
    <property type="component" value="Unassembled WGS sequence"/>
</dbReference>
<evidence type="ECO:0008006" key="3">
    <source>
        <dbReference type="Google" id="ProtNLM"/>
    </source>
</evidence>
<sequence>MDHTTADSPFGHLLATNVCPTDAELDAVRASLVHPVQRVFSLDAEIRDLETALHKLRAEKGCLQSYIDTHKIIFSPARRIPPEILATIFTHTLPHDRFPTRSSKESPLLLGRVCSLWRAVSLSTPELWNQLHIVIPSSADSGLLCKVLSNRAKYVETWLSRSGVLPISFSIYSYSWTQHAPAQNDRETMTAIIHNMMTSLLRLSKRWKRVDVRAPGVIYKLLREAITSLTVEDIPLLESLNIEFSTWGITDITESEYFNSILQVPSLHSVSFTGLCSKVSGMRIRWENLQHLQLSAKFNDRFMSIPEVQTVLAQCPELRTCDIGVLVSNVNVSAMTPASPPSVVALPHLKHLQLCLTCHDVVLSSLVSPFFQTLHLPALSSLSVTFEGKYTSFTSLPFLPLLPPGHNVQSLKLGLSSLTLEALFKVLESCPDLRALVIEQPPPSFRGRVEETLGEGLIRRLTVPEYPQNGSWRNEAGTESQMLCPALEQLHLSNLDARDELLLAFAKSRMNTSTNALAWGSTPVVSLKVFHARLPRYKQLFNVYARTEMLRKESGLDIKLVHSTEGKDGAGEGQVV</sequence>
<dbReference type="EMBL" id="JBANRG010000073">
    <property type="protein sequence ID" value="KAK7439332.1"/>
    <property type="molecule type" value="Genomic_DNA"/>
</dbReference>
<reference evidence="1 2" key="1">
    <citation type="submission" date="2024-01" db="EMBL/GenBank/DDBJ databases">
        <title>A draft genome for the cacao thread blight pathogen Marasmiellus scandens.</title>
        <authorList>
            <person name="Baruah I.K."/>
            <person name="Leung J."/>
            <person name="Bukari Y."/>
            <person name="Amoako-Attah I."/>
            <person name="Meinhardt L.W."/>
            <person name="Bailey B.A."/>
            <person name="Cohen S.P."/>
        </authorList>
    </citation>
    <scope>NUCLEOTIDE SEQUENCE [LARGE SCALE GENOMIC DNA]</scope>
    <source>
        <strain evidence="1 2">GH-19</strain>
    </source>
</reference>
<gene>
    <name evidence="1" type="ORF">VKT23_017558</name>
</gene>
<evidence type="ECO:0000313" key="2">
    <source>
        <dbReference type="Proteomes" id="UP001498398"/>
    </source>
</evidence>
<accession>A0ABR1IUI1</accession>